<protein>
    <submittedName>
        <fullName evidence="2">Uncharacterized protein</fullName>
    </submittedName>
</protein>
<organism evidence="2 3">
    <name type="scientific">Hibiscus sabdariffa</name>
    <name type="common">roselle</name>
    <dbReference type="NCBI Taxonomy" id="183260"/>
    <lineage>
        <taxon>Eukaryota</taxon>
        <taxon>Viridiplantae</taxon>
        <taxon>Streptophyta</taxon>
        <taxon>Embryophyta</taxon>
        <taxon>Tracheophyta</taxon>
        <taxon>Spermatophyta</taxon>
        <taxon>Magnoliopsida</taxon>
        <taxon>eudicotyledons</taxon>
        <taxon>Gunneridae</taxon>
        <taxon>Pentapetalae</taxon>
        <taxon>rosids</taxon>
        <taxon>malvids</taxon>
        <taxon>Malvales</taxon>
        <taxon>Malvaceae</taxon>
        <taxon>Malvoideae</taxon>
        <taxon>Hibiscus</taxon>
    </lineage>
</organism>
<name>A0ABR2G8T3_9ROSI</name>
<accession>A0ABR2G8T3</accession>
<evidence type="ECO:0000313" key="2">
    <source>
        <dbReference type="EMBL" id="KAK8596699.1"/>
    </source>
</evidence>
<reference evidence="2 3" key="1">
    <citation type="journal article" date="2024" name="G3 (Bethesda)">
        <title>Genome assembly of Hibiscus sabdariffa L. provides insights into metabolisms of medicinal natural products.</title>
        <authorList>
            <person name="Kim T."/>
        </authorList>
    </citation>
    <scope>NUCLEOTIDE SEQUENCE [LARGE SCALE GENOMIC DNA]</scope>
    <source>
        <strain evidence="2">TK-2024</strain>
        <tissue evidence="2">Old leaves</tissue>
    </source>
</reference>
<dbReference type="EMBL" id="JBBPBM010000002">
    <property type="protein sequence ID" value="KAK8596699.1"/>
    <property type="molecule type" value="Genomic_DNA"/>
</dbReference>
<feature type="region of interest" description="Disordered" evidence="1">
    <location>
        <begin position="134"/>
        <end position="161"/>
    </location>
</feature>
<gene>
    <name evidence="2" type="ORF">V6N12_065179</name>
</gene>
<keyword evidence="3" id="KW-1185">Reference proteome</keyword>
<feature type="compositionally biased region" description="Basic and acidic residues" evidence="1">
    <location>
        <begin position="142"/>
        <end position="161"/>
    </location>
</feature>
<evidence type="ECO:0000256" key="1">
    <source>
        <dbReference type="SAM" id="MobiDB-lite"/>
    </source>
</evidence>
<dbReference type="Proteomes" id="UP001472677">
    <property type="component" value="Unassembled WGS sequence"/>
</dbReference>
<evidence type="ECO:0000313" key="3">
    <source>
        <dbReference type="Proteomes" id="UP001472677"/>
    </source>
</evidence>
<comment type="caution">
    <text evidence="2">The sequence shown here is derived from an EMBL/GenBank/DDBJ whole genome shotgun (WGS) entry which is preliminary data.</text>
</comment>
<sequence length="189" mass="20979">MDASGAVVGITSTPSVPIDTKRRVDTRFPTEVKTNKFMDYVVASAIPLTKAFTSSFLEMEKITARVRTINLDTVFLGTRGKRKYSNPLGPTQQEIEVLASTAIASLIESIYSGYDKSKSLTNFQSELMEILVSHLPKPSRKKGSDENEEAKKPITESKRETVKALKQVDKARYRAVKANKEVKESCTEA</sequence>
<proteinExistence type="predicted"/>